<gene>
    <name evidence="3" type="ORF">BGZ65_007794</name>
</gene>
<dbReference type="InterPro" id="IPR029021">
    <property type="entry name" value="Prot-tyrosine_phosphatase-like"/>
</dbReference>
<dbReference type="PANTHER" id="PTHR10807">
    <property type="entry name" value="MYOTUBULARIN-RELATED"/>
    <property type="match status" value="1"/>
</dbReference>
<feature type="region of interest" description="Disordered" evidence="1">
    <location>
        <begin position="491"/>
        <end position="510"/>
    </location>
</feature>
<protein>
    <recommendedName>
        <fullName evidence="2">Myotubularin phosphatase domain-containing protein</fullName>
    </recommendedName>
</protein>
<evidence type="ECO:0000256" key="1">
    <source>
        <dbReference type="SAM" id="MobiDB-lite"/>
    </source>
</evidence>
<feature type="domain" description="Myotubularin phosphatase" evidence="2">
    <location>
        <begin position="65"/>
        <end position="304"/>
    </location>
</feature>
<evidence type="ECO:0000313" key="4">
    <source>
        <dbReference type="Proteomes" id="UP000749646"/>
    </source>
</evidence>
<dbReference type="EMBL" id="JAAAHW010001135">
    <property type="protein sequence ID" value="KAF9996621.1"/>
    <property type="molecule type" value="Genomic_DNA"/>
</dbReference>
<evidence type="ECO:0000313" key="3">
    <source>
        <dbReference type="EMBL" id="KAF9996621.1"/>
    </source>
</evidence>
<accession>A0A9P6MFI9</accession>
<sequence length="539" mass="61866">MVGFLGTRGPEDELYIRSVLNVAAKEYRRTHGTVRLVPKLCILDARAYTSAMANAYVGGGRENPDGWDRTTQLVSLGQILMDPFYRTLQGLRVLIEKEWLSHGHPFQARTDAVQGQKKKKKKTTTTTNSSISDDEELQLLDSPEVLIHSTPNGARESLSLPRKRVKKMWGDVEQQYTPVQTVAPSPAPVFLLFITCLHHIVQQHPHRFEYNDYLLVVLARAVGGFSPFGDFLYNNERERAQDKLRQRTPSIWKWIRENRGWFTNRSYEPEVDHRCNEDTAQNWCQNVLQVQTGGQHTLLWTEYYEGITPRRYPNPRTVLSTVTLLHSGFERLQAVSSSSLSLQHRMRLLKDPWYTSQFGDRDLREIEFPEPINGISHSHENEVNTVTTMPHTLALLKGEDMRLYCSLVRHLREKRSELVKRVFLKWREQSRKRIWAQNKGWDLMAEMKADMKVTPEMKVLTGGIEMDIGLILMGEPFFGRGIVVAGTTIEEQDEDEDEEEEQNMNKGRRLGVLEQEDGLGGTFDDCGVPVQGRGVFVAV</sequence>
<feature type="region of interest" description="Disordered" evidence="1">
    <location>
        <begin position="110"/>
        <end position="133"/>
    </location>
</feature>
<dbReference type="OrthoDB" id="271628at2759"/>
<reference evidence="3" key="1">
    <citation type="journal article" date="2020" name="Fungal Divers.">
        <title>Resolving the Mortierellaceae phylogeny through synthesis of multi-gene phylogenetics and phylogenomics.</title>
        <authorList>
            <person name="Vandepol N."/>
            <person name="Liber J."/>
            <person name="Desiro A."/>
            <person name="Na H."/>
            <person name="Kennedy M."/>
            <person name="Barry K."/>
            <person name="Grigoriev I.V."/>
            <person name="Miller A.N."/>
            <person name="O'Donnell K."/>
            <person name="Stajich J.E."/>
            <person name="Bonito G."/>
        </authorList>
    </citation>
    <scope>NUCLEOTIDE SEQUENCE</scope>
    <source>
        <strain evidence="3">MES-2147</strain>
    </source>
</reference>
<dbReference type="AlphaFoldDB" id="A0A9P6MFI9"/>
<feature type="compositionally biased region" description="Acidic residues" evidence="1">
    <location>
        <begin position="491"/>
        <end position="502"/>
    </location>
</feature>
<proteinExistence type="predicted"/>
<keyword evidence="4" id="KW-1185">Reference proteome</keyword>
<evidence type="ECO:0000259" key="2">
    <source>
        <dbReference type="PROSITE" id="PS51339"/>
    </source>
</evidence>
<dbReference type="InterPro" id="IPR030564">
    <property type="entry name" value="Myotubularin"/>
</dbReference>
<organism evidence="3 4">
    <name type="scientific">Modicella reniformis</name>
    <dbReference type="NCBI Taxonomy" id="1440133"/>
    <lineage>
        <taxon>Eukaryota</taxon>
        <taxon>Fungi</taxon>
        <taxon>Fungi incertae sedis</taxon>
        <taxon>Mucoromycota</taxon>
        <taxon>Mortierellomycotina</taxon>
        <taxon>Mortierellomycetes</taxon>
        <taxon>Mortierellales</taxon>
        <taxon>Mortierellaceae</taxon>
        <taxon>Modicella</taxon>
    </lineage>
</organism>
<dbReference type="SUPFAM" id="SSF52799">
    <property type="entry name" value="(Phosphotyrosine protein) phosphatases II"/>
    <property type="match status" value="1"/>
</dbReference>
<comment type="caution">
    <text evidence="3">The sequence shown here is derived from an EMBL/GenBank/DDBJ whole genome shotgun (WGS) entry which is preliminary data.</text>
</comment>
<dbReference type="Pfam" id="PF06602">
    <property type="entry name" value="Myotub-related"/>
    <property type="match status" value="1"/>
</dbReference>
<name>A0A9P6MFI9_9FUNG</name>
<dbReference type="PROSITE" id="PS51339">
    <property type="entry name" value="PPASE_MYOTUBULARIN"/>
    <property type="match status" value="1"/>
</dbReference>
<dbReference type="InterPro" id="IPR010569">
    <property type="entry name" value="Myotubularin-like_Pase_dom"/>
</dbReference>
<dbReference type="Proteomes" id="UP000749646">
    <property type="component" value="Unassembled WGS sequence"/>
</dbReference>
<dbReference type="GO" id="GO:0005737">
    <property type="term" value="C:cytoplasm"/>
    <property type="evidence" value="ECO:0007669"/>
    <property type="project" value="TreeGrafter"/>
</dbReference>